<feature type="compositionally biased region" description="Polar residues" evidence="4">
    <location>
        <begin position="229"/>
        <end position="250"/>
    </location>
</feature>
<dbReference type="PANTHER" id="PTHR13952:SF9">
    <property type="entry name" value="SERINE_ARGININE REPETITIVE MATRIX PROTEIN 1-LIKE"/>
    <property type="match status" value="1"/>
</dbReference>
<dbReference type="GO" id="GO:0003729">
    <property type="term" value="F:mRNA binding"/>
    <property type="evidence" value="ECO:0007669"/>
    <property type="project" value="TreeGrafter"/>
</dbReference>
<dbReference type="GO" id="GO:0030619">
    <property type="term" value="F:U1 snRNA binding"/>
    <property type="evidence" value="ECO:0007669"/>
    <property type="project" value="TreeGrafter"/>
</dbReference>
<accession>A0A2U1MQK6</accession>
<gene>
    <name evidence="6" type="ORF">CTI12_AA354450</name>
</gene>
<dbReference type="EMBL" id="PKPP01004615">
    <property type="protein sequence ID" value="PWA63548.1"/>
    <property type="molecule type" value="Genomic_DNA"/>
</dbReference>
<dbReference type="PANTHER" id="PTHR13952">
    <property type="entry name" value="U1 SMALL NUCLEAR RIBONUCLEOPROTEIN 70 KD"/>
    <property type="match status" value="1"/>
</dbReference>
<dbReference type="InterPro" id="IPR051183">
    <property type="entry name" value="U1_U11-U12_snRNP_70-35kDa"/>
</dbReference>
<feature type="compositionally biased region" description="Basic residues" evidence="4">
    <location>
        <begin position="297"/>
        <end position="314"/>
    </location>
</feature>
<keyword evidence="3" id="KW-0694">RNA-binding</keyword>
<dbReference type="GO" id="GO:0000398">
    <property type="term" value="P:mRNA splicing, via spliceosome"/>
    <property type="evidence" value="ECO:0007669"/>
    <property type="project" value="TreeGrafter"/>
</dbReference>
<dbReference type="STRING" id="35608.A0A2U1MQK6"/>
<dbReference type="Gene3D" id="3.30.70.330">
    <property type="match status" value="1"/>
</dbReference>
<evidence type="ECO:0000256" key="1">
    <source>
        <dbReference type="ARBA" id="ARBA00004123"/>
    </source>
</evidence>
<feature type="region of interest" description="Disordered" evidence="4">
    <location>
        <begin position="216"/>
        <end position="390"/>
    </location>
</feature>
<keyword evidence="2" id="KW-0539">Nucleus</keyword>
<keyword evidence="7" id="KW-1185">Reference proteome</keyword>
<dbReference type="AlphaFoldDB" id="A0A2U1MQK6"/>
<evidence type="ECO:0000256" key="2">
    <source>
        <dbReference type="ARBA" id="ARBA00023242"/>
    </source>
</evidence>
<evidence type="ECO:0000256" key="4">
    <source>
        <dbReference type="SAM" id="MobiDB-lite"/>
    </source>
</evidence>
<reference evidence="6 7" key="1">
    <citation type="journal article" date="2018" name="Mol. Plant">
        <title>The genome of Artemisia annua provides insight into the evolution of Asteraceae family and artemisinin biosynthesis.</title>
        <authorList>
            <person name="Shen Q."/>
            <person name="Zhang L."/>
            <person name="Liao Z."/>
            <person name="Wang S."/>
            <person name="Yan T."/>
            <person name="Shi P."/>
            <person name="Liu M."/>
            <person name="Fu X."/>
            <person name="Pan Q."/>
            <person name="Wang Y."/>
            <person name="Lv Z."/>
            <person name="Lu X."/>
            <person name="Zhang F."/>
            <person name="Jiang W."/>
            <person name="Ma Y."/>
            <person name="Chen M."/>
            <person name="Hao X."/>
            <person name="Li L."/>
            <person name="Tang Y."/>
            <person name="Lv G."/>
            <person name="Zhou Y."/>
            <person name="Sun X."/>
            <person name="Brodelius P.E."/>
            <person name="Rose J.K.C."/>
            <person name="Tang K."/>
        </authorList>
    </citation>
    <scope>NUCLEOTIDE SEQUENCE [LARGE SCALE GENOMIC DNA]</scope>
    <source>
        <strain evidence="7">cv. Huhao1</strain>
        <tissue evidence="6">Leaf</tissue>
    </source>
</reference>
<evidence type="ECO:0000313" key="7">
    <source>
        <dbReference type="Proteomes" id="UP000245207"/>
    </source>
</evidence>
<dbReference type="SUPFAM" id="SSF54928">
    <property type="entry name" value="RNA-binding domain, RBD"/>
    <property type="match status" value="1"/>
</dbReference>
<dbReference type="Pfam" id="PF00076">
    <property type="entry name" value="RRM_1"/>
    <property type="match status" value="1"/>
</dbReference>
<dbReference type="PROSITE" id="PS50102">
    <property type="entry name" value="RRM"/>
    <property type="match status" value="1"/>
</dbReference>
<comment type="caution">
    <text evidence="6">The sequence shown here is derived from an EMBL/GenBank/DDBJ whole genome shotgun (WGS) entry which is preliminary data.</text>
</comment>
<dbReference type="InterPro" id="IPR012677">
    <property type="entry name" value="Nucleotide-bd_a/b_plait_sf"/>
</dbReference>
<evidence type="ECO:0000313" key="6">
    <source>
        <dbReference type="EMBL" id="PWA63548.1"/>
    </source>
</evidence>
<dbReference type="InterPro" id="IPR035979">
    <property type="entry name" value="RBD_domain_sf"/>
</dbReference>
<protein>
    <submittedName>
        <fullName evidence="6">Serine/arginine repetitive matrix protein 2</fullName>
    </submittedName>
</protein>
<dbReference type="OrthoDB" id="439808at2759"/>
<proteinExistence type="predicted"/>
<dbReference type="InterPro" id="IPR000504">
    <property type="entry name" value="RRM_dom"/>
</dbReference>
<organism evidence="6 7">
    <name type="scientific">Artemisia annua</name>
    <name type="common">Sweet wormwood</name>
    <dbReference type="NCBI Taxonomy" id="35608"/>
    <lineage>
        <taxon>Eukaryota</taxon>
        <taxon>Viridiplantae</taxon>
        <taxon>Streptophyta</taxon>
        <taxon>Embryophyta</taxon>
        <taxon>Tracheophyta</taxon>
        <taxon>Spermatophyta</taxon>
        <taxon>Magnoliopsida</taxon>
        <taxon>eudicotyledons</taxon>
        <taxon>Gunneridae</taxon>
        <taxon>Pentapetalae</taxon>
        <taxon>asterids</taxon>
        <taxon>campanulids</taxon>
        <taxon>Asterales</taxon>
        <taxon>Asteraceae</taxon>
        <taxon>Asteroideae</taxon>
        <taxon>Anthemideae</taxon>
        <taxon>Artemisiinae</taxon>
        <taxon>Artemisia</taxon>
    </lineage>
</organism>
<evidence type="ECO:0000256" key="3">
    <source>
        <dbReference type="PROSITE-ProRule" id="PRU00176"/>
    </source>
</evidence>
<comment type="subcellular location">
    <subcellularLocation>
        <location evidence="1">Nucleus</location>
    </subcellularLocation>
</comment>
<feature type="domain" description="RRM" evidence="5">
    <location>
        <begin position="390"/>
        <end position="468"/>
    </location>
</feature>
<dbReference type="Proteomes" id="UP000245207">
    <property type="component" value="Unassembled WGS sequence"/>
</dbReference>
<dbReference type="GO" id="GO:0005685">
    <property type="term" value="C:U1 snRNP"/>
    <property type="evidence" value="ECO:0007669"/>
    <property type="project" value="TreeGrafter"/>
</dbReference>
<feature type="compositionally biased region" description="Low complexity" evidence="4">
    <location>
        <begin position="355"/>
        <end position="364"/>
    </location>
</feature>
<dbReference type="FunFam" id="3.30.70.330:FF:000535">
    <property type="entry name" value="Serine/arginine-rich splicing factor SR45a"/>
    <property type="match status" value="1"/>
</dbReference>
<evidence type="ECO:0000259" key="5">
    <source>
        <dbReference type="PROSITE" id="PS50102"/>
    </source>
</evidence>
<feature type="compositionally biased region" description="Basic residues" evidence="4">
    <location>
        <begin position="330"/>
        <end position="354"/>
    </location>
</feature>
<feature type="compositionally biased region" description="Basic residues" evidence="4">
    <location>
        <begin position="365"/>
        <end position="374"/>
    </location>
</feature>
<dbReference type="GO" id="GO:0071011">
    <property type="term" value="C:precatalytic spliceosome"/>
    <property type="evidence" value="ECO:0007669"/>
    <property type="project" value="TreeGrafter"/>
</dbReference>
<name>A0A2U1MQK6_ARTAN</name>
<feature type="compositionally biased region" description="Basic and acidic residues" evidence="4">
    <location>
        <begin position="315"/>
        <end position="329"/>
    </location>
</feature>
<dbReference type="SMART" id="SM00360">
    <property type="entry name" value="RRM"/>
    <property type="match status" value="1"/>
</dbReference>
<dbReference type="GO" id="GO:0071004">
    <property type="term" value="C:U2-type prespliceosome"/>
    <property type="evidence" value="ECO:0007669"/>
    <property type="project" value="TreeGrafter"/>
</dbReference>
<sequence>MSAIDDLKAIDDDDDNSLPIDKVMELDSTENGFQEINDILKENEPCGLDELMTNCIMNREENSGEYAFATNNGFCGEDEHNPLPNDFPYYEFCASPQQMFSPLQTGFGDNVVLSNDQLVNDDDERLCGDYISRSSLQVEVESIHNNVDAEVSGQVIESSLKEDVIEEPEMVNESFITMSSYDSTKSRLTNGEAEDENVTNVLTEQVSFSVDVNEFMSNNDPIRSDQHSPDTSQLAPKSPDQASPGTTATPQHIHEQPYTFEVNTPSDEKNYASLNTSQQEERLTHSASAKNHSQSPRNHHSHRNHRRSKSRSPSRRKEPSSRHMRDHRERSRSRSSHRREYHRRSRSPRRRYLPSHRSPPSSYRSRYRSPKRGHWSPPQNRNTGLGKPGRNLFIAGFSFLTTERDLERKFSRFGRARDVRIVRNKRSGESRGFGFLTLERDEEADAAIRALDKTEWNGRVILVEKSKPQS</sequence>